<dbReference type="PROSITE" id="PS00356">
    <property type="entry name" value="HTH_LACI_1"/>
    <property type="match status" value="1"/>
</dbReference>
<dbReference type="Pfam" id="PF13377">
    <property type="entry name" value="Peripla_BP_3"/>
    <property type="match status" value="1"/>
</dbReference>
<dbReference type="PROSITE" id="PS50932">
    <property type="entry name" value="HTH_LACI_2"/>
    <property type="match status" value="1"/>
</dbReference>
<keyword evidence="2" id="KW-0238">DNA-binding</keyword>
<feature type="domain" description="HTH lacI-type" evidence="4">
    <location>
        <begin position="9"/>
        <end position="63"/>
    </location>
</feature>
<dbReference type="InterPro" id="IPR010982">
    <property type="entry name" value="Lambda_DNA-bd_dom_sf"/>
</dbReference>
<dbReference type="CDD" id="cd01392">
    <property type="entry name" value="HTH_LacI"/>
    <property type="match status" value="1"/>
</dbReference>
<dbReference type="SUPFAM" id="SSF53822">
    <property type="entry name" value="Periplasmic binding protein-like I"/>
    <property type="match status" value="1"/>
</dbReference>
<dbReference type="SUPFAM" id="SSF47413">
    <property type="entry name" value="lambda repressor-like DNA-binding domains"/>
    <property type="match status" value="1"/>
</dbReference>
<dbReference type="EMBL" id="LT629776">
    <property type="protein sequence ID" value="SDS87643.1"/>
    <property type="molecule type" value="Genomic_DNA"/>
</dbReference>
<dbReference type="InterPro" id="IPR028082">
    <property type="entry name" value="Peripla_BP_I"/>
</dbReference>
<sequence length="339" mass="36219">MKQGHARRASVSDVARAAHVSVGTVSNVLNRPDQVSPATRRRVEEAIKTLSFVRNGSARQLRAGTISAVGAIVLDIGNPFFTDLSRGIEARLDERDLTLMLASSHEDSTREARYLRHFEEQGILGVMVVPSSESTDYLLPLQERGVSVVLLDRHSQDQRISSVSVDDVAGGSLAARHLIGLGHENIALLNGPHTIRQCADRSAGVVAALHDAGLDPAHALSEITIDTLNAAGGEEGISRALRLSRRPTATFCVNDLVALGALRKLRREGVSVPHGMAVVGYDDVDFAAELGTPLTSVRQPTFELGHRAASLVLPGSNDPTQVIFQPELIVRSSSAGFDS</sequence>
<reference evidence="5 6" key="1">
    <citation type="submission" date="2016-10" db="EMBL/GenBank/DDBJ databases">
        <authorList>
            <person name="de Groot N.N."/>
        </authorList>
    </citation>
    <scope>NUCLEOTIDE SEQUENCE [LARGE SCALE GENOMIC DNA]</scope>
    <source>
        <strain evidence="5 6">DSM 22126</strain>
    </source>
</reference>
<name>A0A1H1VSA2_9CELL</name>
<proteinExistence type="predicted"/>
<protein>
    <submittedName>
        <fullName evidence="5">Transcriptional regulator, LacI family</fullName>
    </submittedName>
</protein>
<dbReference type="GO" id="GO:0000976">
    <property type="term" value="F:transcription cis-regulatory region binding"/>
    <property type="evidence" value="ECO:0007669"/>
    <property type="project" value="TreeGrafter"/>
</dbReference>
<keyword evidence="1" id="KW-0805">Transcription regulation</keyword>
<evidence type="ECO:0000256" key="1">
    <source>
        <dbReference type="ARBA" id="ARBA00023015"/>
    </source>
</evidence>
<gene>
    <name evidence="5" type="ORF">SAMN04489860_2596</name>
</gene>
<evidence type="ECO:0000256" key="3">
    <source>
        <dbReference type="ARBA" id="ARBA00023163"/>
    </source>
</evidence>
<dbReference type="PANTHER" id="PTHR30146:SF109">
    <property type="entry name" value="HTH-TYPE TRANSCRIPTIONAL REGULATOR GALS"/>
    <property type="match status" value="1"/>
</dbReference>
<dbReference type="InterPro" id="IPR046335">
    <property type="entry name" value="LacI/GalR-like_sensor"/>
</dbReference>
<dbReference type="CDD" id="cd06293">
    <property type="entry name" value="PBP1_LacI-like"/>
    <property type="match status" value="1"/>
</dbReference>
<keyword evidence="6" id="KW-1185">Reference proteome</keyword>
<organism evidence="5 6">
    <name type="scientific">Paraoerskovia marina</name>
    <dbReference type="NCBI Taxonomy" id="545619"/>
    <lineage>
        <taxon>Bacteria</taxon>
        <taxon>Bacillati</taxon>
        <taxon>Actinomycetota</taxon>
        <taxon>Actinomycetes</taxon>
        <taxon>Micrococcales</taxon>
        <taxon>Cellulomonadaceae</taxon>
        <taxon>Paraoerskovia</taxon>
    </lineage>
</organism>
<dbReference type="STRING" id="545619.SAMN04489860_2596"/>
<dbReference type="Pfam" id="PF00356">
    <property type="entry name" value="LacI"/>
    <property type="match status" value="1"/>
</dbReference>
<dbReference type="OrthoDB" id="37081at2"/>
<dbReference type="PROSITE" id="PS00639">
    <property type="entry name" value="THIOL_PROTEASE_HIS"/>
    <property type="match status" value="1"/>
</dbReference>
<dbReference type="Gene3D" id="1.10.260.40">
    <property type="entry name" value="lambda repressor-like DNA-binding domains"/>
    <property type="match status" value="1"/>
</dbReference>
<dbReference type="InterPro" id="IPR025660">
    <property type="entry name" value="Pept_his_AS"/>
</dbReference>
<dbReference type="Proteomes" id="UP000185663">
    <property type="component" value="Chromosome I"/>
</dbReference>
<evidence type="ECO:0000259" key="4">
    <source>
        <dbReference type="PROSITE" id="PS50932"/>
    </source>
</evidence>
<evidence type="ECO:0000256" key="2">
    <source>
        <dbReference type="ARBA" id="ARBA00023125"/>
    </source>
</evidence>
<dbReference type="Gene3D" id="3.40.50.2300">
    <property type="match status" value="2"/>
</dbReference>
<accession>A0A1H1VSA2</accession>
<dbReference type="GO" id="GO:0003700">
    <property type="term" value="F:DNA-binding transcription factor activity"/>
    <property type="evidence" value="ECO:0007669"/>
    <property type="project" value="TreeGrafter"/>
</dbReference>
<keyword evidence="3" id="KW-0804">Transcription</keyword>
<evidence type="ECO:0000313" key="5">
    <source>
        <dbReference type="EMBL" id="SDS87643.1"/>
    </source>
</evidence>
<dbReference type="InterPro" id="IPR000843">
    <property type="entry name" value="HTH_LacI"/>
</dbReference>
<dbReference type="SMART" id="SM00354">
    <property type="entry name" value="HTH_LACI"/>
    <property type="match status" value="1"/>
</dbReference>
<evidence type="ECO:0000313" key="6">
    <source>
        <dbReference type="Proteomes" id="UP000185663"/>
    </source>
</evidence>
<dbReference type="PANTHER" id="PTHR30146">
    <property type="entry name" value="LACI-RELATED TRANSCRIPTIONAL REPRESSOR"/>
    <property type="match status" value="1"/>
</dbReference>
<dbReference type="AlphaFoldDB" id="A0A1H1VSA2"/>